<dbReference type="Proteomes" id="UP000230750">
    <property type="component" value="Unassembled WGS sequence"/>
</dbReference>
<name>A0A2G8K2M1_STIJA</name>
<gene>
    <name evidence="1" type="ORF">BSL78_20885</name>
</gene>
<dbReference type="InterPro" id="IPR002347">
    <property type="entry name" value="SDR_fam"/>
</dbReference>
<dbReference type="GO" id="GO:0006695">
    <property type="term" value="P:cholesterol biosynthetic process"/>
    <property type="evidence" value="ECO:0007669"/>
    <property type="project" value="TreeGrafter"/>
</dbReference>
<dbReference type="PANTHER" id="PTHR44442:SF1">
    <property type="entry name" value="3-KETO-STEROID REDUCTASE_17-BETA-HYDROXYSTEROID DEHYDROGENASE 7"/>
    <property type="match status" value="1"/>
</dbReference>
<comment type="caution">
    <text evidence="1">The sequence shown here is derived from an EMBL/GenBank/DDBJ whole genome shotgun (WGS) entry which is preliminary data.</text>
</comment>
<sequence>MNGKCAKNVDKPKVVVITGANSGVGFAIRQGPYLEITLTICLACRNVSKAEKAKSQLTADHPKASIDILQLDTSSISSVSEAAKELQQRYSAIDYMYLNAGIMPQTSINWRYLFWCLLHPVYLFDAISTGEGLLQMVDSETKDGLKLIFATNLFGHFLLIRKLEDFLISSGGCHIIWTSSSNARRKHFDMDDFQHQCGNQGYSSSKFGINLISNAIDQKLRDHCVYSHVTCPGFSITGMTSPMLQTGLWTLLYPFFVLLRLIAPIMCITPWNSAEAPVWLFHSDPKDVSPALLHTSHISILGNGYVNSKKIDFSSNEPELLYEHLSALQAELEGQ</sequence>
<reference evidence="1 2" key="1">
    <citation type="journal article" date="2017" name="PLoS Biol.">
        <title>The sea cucumber genome provides insights into morphological evolution and visceral regeneration.</title>
        <authorList>
            <person name="Zhang X."/>
            <person name="Sun L."/>
            <person name="Yuan J."/>
            <person name="Sun Y."/>
            <person name="Gao Y."/>
            <person name="Zhang L."/>
            <person name="Li S."/>
            <person name="Dai H."/>
            <person name="Hamel J.F."/>
            <person name="Liu C."/>
            <person name="Yu Y."/>
            <person name="Liu S."/>
            <person name="Lin W."/>
            <person name="Guo K."/>
            <person name="Jin S."/>
            <person name="Xu P."/>
            <person name="Storey K.B."/>
            <person name="Huan P."/>
            <person name="Zhang T."/>
            <person name="Zhou Y."/>
            <person name="Zhang J."/>
            <person name="Lin C."/>
            <person name="Li X."/>
            <person name="Xing L."/>
            <person name="Huo D."/>
            <person name="Sun M."/>
            <person name="Wang L."/>
            <person name="Mercier A."/>
            <person name="Li F."/>
            <person name="Yang H."/>
            <person name="Xiang J."/>
        </authorList>
    </citation>
    <scope>NUCLEOTIDE SEQUENCE [LARGE SCALE GENOMIC DNA]</scope>
    <source>
        <strain evidence="1">Shaxun</strain>
        <tissue evidence="1">Muscle</tissue>
    </source>
</reference>
<dbReference type="InterPro" id="IPR036291">
    <property type="entry name" value="NAD(P)-bd_dom_sf"/>
</dbReference>
<protein>
    <submittedName>
        <fullName evidence="1">Putative 3-keto-steroid reductase</fullName>
    </submittedName>
</protein>
<organism evidence="1 2">
    <name type="scientific">Stichopus japonicus</name>
    <name type="common">Sea cucumber</name>
    <dbReference type="NCBI Taxonomy" id="307972"/>
    <lineage>
        <taxon>Eukaryota</taxon>
        <taxon>Metazoa</taxon>
        <taxon>Echinodermata</taxon>
        <taxon>Eleutherozoa</taxon>
        <taxon>Echinozoa</taxon>
        <taxon>Holothuroidea</taxon>
        <taxon>Aspidochirotacea</taxon>
        <taxon>Aspidochirotida</taxon>
        <taxon>Stichopodidae</taxon>
        <taxon>Apostichopus</taxon>
    </lineage>
</organism>
<dbReference type="GO" id="GO:0000253">
    <property type="term" value="F:3-beta-hydroxysteroid 3-dehydrogenase (NADP+) activity"/>
    <property type="evidence" value="ECO:0007669"/>
    <property type="project" value="TreeGrafter"/>
</dbReference>
<dbReference type="Gene3D" id="3.40.50.720">
    <property type="entry name" value="NAD(P)-binding Rossmann-like Domain"/>
    <property type="match status" value="1"/>
</dbReference>
<keyword evidence="2" id="KW-1185">Reference proteome</keyword>
<dbReference type="OrthoDB" id="9989144at2759"/>
<evidence type="ECO:0000313" key="2">
    <source>
        <dbReference type="Proteomes" id="UP000230750"/>
    </source>
</evidence>
<dbReference type="GO" id="GO:0005789">
    <property type="term" value="C:endoplasmic reticulum membrane"/>
    <property type="evidence" value="ECO:0007669"/>
    <property type="project" value="TreeGrafter"/>
</dbReference>
<dbReference type="STRING" id="307972.A0A2G8K2M1"/>
<proteinExistence type="predicted"/>
<dbReference type="InterPro" id="IPR052834">
    <property type="entry name" value="3KSR/17beta-HSD"/>
</dbReference>
<dbReference type="AlphaFoldDB" id="A0A2G8K2M1"/>
<accession>A0A2G8K2M1</accession>
<dbReference type="SUPFAM" id="SSF51735">
    <property type="entry name" value="NAD(P)-binding Rossmann-fold domains"/>
    <property type="match status" value="1"/>
</dbReference>
<evidence type="ECO:0000313" key="1">
    <source>
        <dbReference type="EMBL" id="PIK42252.1"/>
    </source>
</evidence>
<dbReference type="PANTHER" id="PTHR44442">
    <property type="entry name" value="3-KETO-STEROID REDUCTASE"/>
    <property type="match status" value="1"/>
</dbReference>
<dbReference type="Pfam" id="PF00106">
    <property type="entry name" value="adh_short"/>
    <property type="match status" value="2"/>
</dbReference>
<dbReference type="EMBL" id="MRZV01000948">
    <property type="protein sequence ID" value="PIK42252.1"/>
    <property type="molecule type" value="Genomic_DNA"/>
</dbReference>
<dbReference type="PRINTS" id="PR00081">
    <property type="entry name" value="GDHRDH"/>
</dbReference>